<evidence type="ECO:0000313" key="2">
    <source>
        <dbReference type="Proteomes" id="UP000035036"/>
    </source>
</evidence>
<name>A0A0B5FPA5_9BACT</name>
<proteinExistence type="predicted"/>
<reference evidence="1 2" key="1">
    <citation type="journal article" date="2015" name="Genome Announc.">
        <title>Genomes of Geoalkalibacter ferrihydriticus Z-0531T and Geoalkalibacter subterraneus Red1T, Two Haloalkaliphilic Metal-Reducing Deltaproteobacteria.</title>
        <authorList>
            <person name="Badalamenti J.P."/>
            <person name="Krajmalnik-Brown R."/>
            <person name="Torres C.I."/>
            <person name="Bond D.R."/>
        </authorList>
    </citation>
    <scope>NUCLEOTIDE SEQUENCE [LARGE SCALE GENOMIC DNA]</scope>
    <source>
        <strain evidence="1 2">Red1</strain>
    </source>
</reference>
<dbReference type="EMBL" id="CP010311">
    <property type="protein sequence ID" value="AJF05441.1"/>
    <property type="molecule type" value="Genomic_DNA"/>
</dbReference>
<protein>
    <submittedName>
        <fullName evidence="1">Uncharacterized protein</fullName>
    </submittedName>
</protein>
<dbReference type="RefSeq" id="WP_040198760.1">
    <property type="nucleotide sequence ID" value="NZ_CP010311.1"/>
</dbReference>
<organism evidence="1 2">
    <name type="scientific">Geoalkalibacter subterraneus</name>
    <dbReference type="NCBI Taxonomy" id="483547"/>
    <lineage>
        <taxon>Bacteria</taxon>
        <taxon>Pseudomonadati</taxon>
        <taxon>Thermodesulfobacteriota</taxon>
        <taxon>Desulfuromonadia</taxon>
        <taxon>Desulfuromonadales</taxon>
        <taxon>Geoalkalibacteraceae</taxon>
        <taxon>Geoalkalibacter</taxon>
    </lineage>
</organism>
<dbReference type="HOGENOM" id="CLU_1967403_0_0_7"/>
<sequence>MNNDNLKSDFEGLKNWIVRKSDEHRSCRQEEREWQAECIEADVLRKIFDFGVKAGLRVSWCDIEKVLAAEDDEDPEVPEEGIQETLFDVWQRVTDPDMDDRGIEASTEVRELFKLFEESFWPAEDEP</sequence>
<keyword evidence="2" id="KW-1185">Reference proteome</keyword>
<gene>
    <name evidence="1" type="ORF">GSUB_00950</name>
</gene>
<evidence type="ECO:0000313" key="1">
    <source>
        <dbReference type="EMBL" id="AJF05441.1"/>
    </source>
</evidence>
<dbReference type="Proteomes" id="UP000035036">
    <property type="component" value="Chromosome"/>
</dbReference>
<dbReference type="KEGG" id="gsb:GSUB_00950"/>
<accession>A0A0B5FPA5</accession>
<dbReference type="AlphaFoldDB" id="A0A0B5FPA5"/>